<comment type="caution">
    <text evidence="1">The sequence shown here is derived from an EMBL/GenBank/DDBJ whole genome shotgun (WGS) entry which is preliminary data.</text>
</comment>
<evidence type="ECO:0008006" key="2">
    <source>
        <dbReference type="Google" id="ProtNLM"/>
    </source>
</evidence>
<proteinExistence type="predicted"/>
<dbReference type="AlphaFoldDB" id="A0A0F9SIK2"/>
<dbReference type="EMBL" id="LAZR01000488">
    <property type="protein sequence ID" value="KKN66869.1"/>
    <property type="molecule type" value="Genomic_DNA"/>
</dbReference>
<gene>
    <name evidence="1" type="ORF">LCGC14_0467370</name>
</gene>
<dbReference type="InterPro" id="IPR036390">
    <property type="entry name" value="WH_DNA-bd_sf"/>
</dbReference>
<reference evidence="1" key="1">
    <citation type="journal article" date="2015" name="Nature">
        <title>Complex archaea that bridge the gap between prokaryotes and eukaryotes.</title>
        <authorList>
            <person name="Spang A."/>
            <person name="Saw J.H."/>
            <person name="Jorgensen S.L."/>
            <person name="Zaremba-Niedzwiedzka K."/>
            <person name="Martijn J."/>
            <person name="Lind A.E."/>
            <person name="van Eijk R."/>
            <person name="Schleper C."/>
            <person name="Guy L."/>
            <person name="Ettema T.J."/>
        </authorList>
    </citation>
    <scope>NUCLEOTIDE SEQUENCE</scope>
</reference>
<organism evidence="1">
    <name type="scientific">marine sediment metagenome</name>
    <dbReference type="NCBI Taxonomy" id="412755"/>
    <lineage>
        <taxon>unclassified sequences</taxon>
        <taxon>metagenomes</taxon>
        <taxon>ecological metagenomes</taxon>
    </lineage>
</organism>
<accession>A0A0F9SIK2</accession>
<evidence type="ECO:0000313" key="1">
    <source>
        <dbReference type="EMBL" id="KKN66869.1"/>
    </source>
</evidence>
<sequence>MSKAQTEKPSKPLKTAGYKIDQELTVALIQGDMPVKDIAERVGCDTSNIYAMISRLKKNGELLKTYRDKEAELIDNVRAGILSNIDHAIINDNLIPEKPSEIQQLSTAFAILTDKSMLVQGKATSNVNVRSYEHSVQELHVMDSNIKKLEQDIASCEEKGID</sequence>
<name>A0A0F9SIK2_9ZZZZ</name>
<dbReference type="SUPFAM" id="SSF46785">
    <property type="entry name" value="Winged helix' DNA-binding domain"/>
    <property type="match status" value="1"/>
</dbReference>
<protein>
    <recommendedName>
        <fullName evidence="2">Helix-turn-helix domain-containing protein</fullName>
    </recommendedName>
</protein>